<dbReference type="Gene3D" id="2.60.120.200">
    <property type="match status" value="2"/>
</dbReference>
<dbReference type="PROSITE" id="PS50060">
    <property type="entry name" value="MAM_2"/>
    <property type="match status" value="2"/>
</dbReference>
<evidence type="ECO:0000313" key="4">
    <source>
        <dbReference type="Proteomes" id="UP001159405"/>
    </source>
</evidence>
<dbReference type="CDD" id="cd06263">
    <property type="entry name" value="MAM"/>
    <property type="match status" value="1"/>
</dbReference>
<dbReference type="SMART" id="SM00137">
    <property type="entry name" value="MAM"/>
    <property type="match status" value="1"/>
</dbReference>
<feature type="domain" description="MAM" evidence="2">
    <location>
        <begin position="152"/>
        <end position="287"/>
    </location>
</feature>
<dbReference type="PROSITE" id="PS00740">
    <property type="entry name" value="MAM_1"/>
    <property type="match status" value="1"/>
</dbReference>
<dbReference type="InterPro" id="IPR000998">
    <property type="entry name" value="MAM_dom"/>
</dbReference>
<dbReference type="InterPro" id="IPR051560">
    <property type="entry name" value="MAM_domain-containing"/>
</dbReference>
<reference evidence="3 4" key="1">
    <citation type="submission" date="2022-05" db="EMBL/GenBank/DDBJ databases">
        <authorList>
            <consortium name="Genoscope - CEA"/>
            <person name="William W."/>
        </authorList>
    </citation>
    <scope>NUCLEOTIDE SEQUENCE [LARGE SCALE GENOMIC DNA]</scope>
</reference>
<name>A0ABN8N133_9CNID</name>
<dbReference type="PANTHER" id="PTHR23282">
    <property type="entry name" value="APICAL ENDOSOMAL GLYCOPROTEIN PRECURSOR"/>
    <property type="match status" value="1"/>
</dbReference>
<comment type="caution">
    <text evidence="3">The sequence shown here is derived from an EMBL/GenBank/DDBJ whole genome shotgun (WGS) entry which is preliminary data.</text>
</comment>
<dbReference type="InterPro" id="IPR013320">
    <property type="entry name" value="ConA-like_dom_sf"/>
</dbReference>
<protein>
    <recommendedName>
        <fullName evidence="2">MAM domain-containing protein</fullName>
    </recommendedName>
</protein>
<dbReference type="PANTHER" id="PTHR23282:SF101">
    <property type="entry name" value="MAM DOMAIN-CONTAINING PROTEIN"/>
    <property type="match status" value="1"/>
</dbReference>
<dbReference type="EMBL" id="CALNXK010000006">
    <property type="protein sequence ID" value="CAH3037826.1"/>
    <property type="molecule type" value="Genomic_DNA"/>
</dbReference>
<dbReference type="SUPFAM" id="SSF49899">
    <property type="entry name" value="Concanavalin A-like lectins/glucanases"/>
    <property type="match status" value="2"/>
</dbReference>
<dbReference type="PRINTS" id="PR00020">
    <property type="entry name" value="MAMDOMAIN"/>
</dbReference>
<dbReference type="Proteomes" id="UP001159405">
    <property type="component" value="Unassembled WGS sequence"/>
</dbReference>
<gene>
    <name evidence="3" type="ORF">PLOB_00039373</name>
</gene>
<keyword evidence="4" id="KW-1185">Reference proteome</keyword>
<feature type="region of interest" description="Disordered" evidence="1">
    <location>
        <begin position="1"/>
        <end position="22"/>
    </location>
</feature>
<dbReference type="Pfam" id="PF00629">
    <property type="entry name" value="MAM"/>
    <property type="match status" value="2"/>
</dbReference>
<organism evidence="3 4">
    <name type="scientific">Porites lobata</name>
    <dbReference type="NCBI Taxonomy" id="104759"/>
    <lineage>
        <taxon>Eukaryota</taxon>
        <taxon>Metazoa</taxon>
        <taxon>Cnidaria</taxon>
        <taxon>Anthozoa</taxon>
        <taxon>Hexacorallia</taxon>
        <taxon>Scleractinia</taxon>
        <taxon>Fungiina</taxon>
        <taxon>Poritidae</taxon>
        <taxon>Porites</taxon>
    </lineage>
</organism>
<feature type="domain" description="MAM" evidence="2">
    <location>
        <begin position="1"/>
        <end position="145"/>
    </location>
</feature>
<accession>A0ABN8N133</accession>
<evidence type="ECO:0000313" key="3">
    <source>
        <dbReference type="EMBL" id="CAH3037826.1"/>
    </source>
</evidence>
<evidence type="ECO:0000259" key="2">
    <source>
        <dbReference type="PROSITE" id="PS50060"/>
    </source>
</evidence>
<evidence type="ECO:0000256" key="1">
    <source>
        <dbReference type="SAM" id="MobiDB-lite"/>
    </source>
</evidence>
<proteinExistence type="predicted"/>
<feature type="non-terminal residue" evidence="3">
    <location>
        <position position="287"/>
    </location>
</feature>
<sequence>MEQVNWRVGSGSTPTKNTGPDYDHTTFLPEGKYLFLEASEQKAGEGAILVSSIIGPGKSICVQFWYHTKGKDVGSLKVYIQTNQTKTLVWNTTGEQGDKWNFGQVGYKGGLKNYKVILEGVVGSGIYGDIAVDDLSLLGENTCDTITGNELPGCLFEQDHCAWETSDNWRMSKLSPLKFLEEDWQNTLGGFTYLQGFSWTNKESGCYGTLKSRHILPEEGWNCMQLWYYLETIGSSSLKVSLIINETKAILWSLVSHQDREKTGHWMYLRLPIDSGSRPYQVNTIAK</sequence>